<dbReference type="Pfam" id="PF01545">
    <property type="entry name" value="Cation_efflux"/>
    <property type="match status" value="1"/>
</dbReference>
<comment type="function">
    <text evidence="10">Mitochondrial metal transporter involved in mitochondrial iron accumulation.</text>
</comment>
<evidence type="ECO:0000256" key="2">
    <source>
        <dbReference type="ARBA" id="ARBA00008873"/>
    </source>
</evidence>
<evidence type="ECO:0000256" key="6">
    <source>
        <dbReference type="ARBA" id="ARBA00022692"/>
    </source>
</evidence>
<sequence>MKLRIVVGDKIPRIPNLGFNFIVVKRSFAFQRRSIHRSQQLWRNAQGDSPLRAPGQATTSEQRLERNPEFQKMSETFKERHLKQSETEENDSYQLGASLHRSIDQIRSHTHSHSQSTPLLVLNKKEFQKNPGVRITWIGLMINVGMAAGKFVGGIVFHSQALIADAVHAVSDLVSDFLTLFAIKLSSKTPTQHYPFGFGKVQTLGSLAVSAILATAGLTIGWSSLCAIVGPWLPQAMMNILSHSHSHSHGVAEDVTDVNAAWIAAGSIVVKEWIFRATKKVAKETNSNVLLANAWHHRVDSLTSLVAFITISSGYFFNIQSLDAVGGLVVSGLVVKAGADGLFEAMKELIDKAVSKDDTRYIEVERNCLEILSKMVSNNNSGRPYHLNNLIVMASGPNVHAKMVLEVPRQRWENVLTTKEFENVTEHVRSSLRANIPSLLEVDAEYIEERPATSPEQSKEFASQEQMDAPPLPKTETSKNMNASAGRHTHSHFGSLLDDHHTHKH</sequence>
<evidence type="ECO:0000259" key="13">
    <source>
        <dbReference type="Pfam" id="PF01545"/>
    </source>
</evidence>
<keyword evidence="9 12" id="KW-0472">Membrane</keyword>
<evidence type="ECO:0000256" key="11">
    <source>
        <dbReference type="SAM" id="MobiDB-lite"/>
    </source>
</evidence>
<feature type="region of interest" description="Disordered" evidence="11">
    <location>
        <begin position="41"/>
        <end position="69"/>
    </location>
</feature>
<keyword evidence="8" id="KW-0406">Ion transport</keyword>
<evidence type="ECO:0000256" key="5">
    <source>
        <dbReference type="ARBA" id="ARBA00022496"/>
    </source>
</evidence>
<evidence type="ECO:0000256" key="8">
    <source>
        <dbReference type="ARBA" id="ARBA00023065"/>
    </source>
</evidence>
<feature type="region of interest" description="Disordered" evidence="11">
    <location>
        <begin position="450"/>
        <end position="505"/>
    </location>
</feature>
<evidence type="ECO:0000313" key="14">
    <source>
        <dbReference type="EMBL" id="SCU91839.1"/>
    </source>
</evidence>
<feature type="transmembrane region" description="Helical" evidence="12">
    <location>
        <begin position="204"/>
        <end position="233"/>
    </location>
</feature>
<dbReference type="Gene3D" id="1.20.1510.10">
    <property type="entry name" value="Cation efflux protein transmembrane domain"/>
    <property type="match status" value="1"/>
</dbReference>
<reference evidence="14 15" key="1">
    <citation type="submission" date="2016-03" db="EMBL/GenBank/DDBJ databases">
        <authorList>
            <person name="Devillers H."/>
        </authorList>
    </citation>
    <scope>NUCLEOTIDE SEQUENCE [LARGE SCALE GENOMIC DNA]</scope>
    <source>
        <strain evidence="14">CBS 10888</strain>
    </source>
</reference>
<keyword evidence="3" id="KW-0409">Iron storage</keyword>
<dbReference type="GO" id="GO:0016020">
    <property type="term" value="C:membrane"/>
    <property type="evidence" value="ECO:0007669"/>
    <property type="project" value="UniProtKB-SubCell"/>
</dbReference>
<feature type="compositionally biased region" description="Polar residues" evidence="11">
    <location>
        <begin position="454"/>
        <end position="466"/>
    </location>
</feature>
<feature type="transmembrane region" description="Helical" evidence="12">
    <location>
        <begin position="135"/>
        <end position="157"/>
    </location>
</feature>
<accession>A0A1G4JMP2</accession>
<keyword evidence="6 12" id="KW-0812">Transmembrane</keyword>
<evidence type="ECO:0000256" key="10">
    <source>
        <dbReference type="ARBA" id="ARBA00055037"/>
    </source>
</evidence>
<dbReference type="EMBL" id="LT598458">
    <property type="protein sequence ID" value="SCU91839.1"/>
    <property type="molecule type" value="Genomic_DNA"/>
</dbReference>
<dbReference type="NCBIfam" id="TIGR01297">
    <property type="entry name" value="CDF"/>
    <property type="match status" value="1"/>
</dbReference>
<dbReference type="Proteomes" id="UP000190274">
    <property type="component" value="Chromosome F"/>
</dbReference>
<evidence type="ECO:0000256" key="1">
    <source>
        <dbReference type="ARBA" id="ARBA00004141"/>
    </source>
</evidence>
<keyword evidence="4" id="KW-0813">Transport</keyword>
<keyword evidence="5" id="KW-0410">Iron transport</keyword>
<dbReference type="FunFam" id="1.20.1510.10:FF:000013">
    <property type="entry name" value="Cation efflux family protein"/>
    <property type="match status" value="1"/>
</dbReference>
<proteinExistence type="inferred from homology"/>
<evidence type="ECO:0000256" key="7">
    <source>
        <dbReference type="ARBA" id="ARBA00022989"/>
    </source>
</evidence>
<gene>
    <name evidence="14" type="ORF">LADA_0F12420G</name>
</gene>
<comment type="similarity">
    <text evidence="2">Belongs to the cation diffusion facilitator (CDF) transporter (TC 2.A.4) family. SLC30A subfamily.</text>
</comment>
<dbReference type="PANTHER" id="PTHR43840">
    <property type="entry name" value="MITOCHONDRIAL METAL TRANSPORTER 1-RELATED"/>
    <property type="match status" value="1"/>
</dbReference>
<feature type="domain" description="Cation efflux protein transmembrane" evidence="13">
    <location>
        <begin position="137"/>
        <end position="350"/>
    </location>
</feature>
<dbReference type="OrthoDB" id="435980at2759"/>
<evidence type="ECO:0000256" key="12">
    <source>
        <dbReference type="SAM" id="Phobius"/>
    </source>
</evidence>
<dbReference type="InterPro" id="IPR027469">
    <property type="entry name" value="Cation_efflux_TMD_sf"/>
</dbReference>
<dbReference type="InterPro" id="IPR002524">
    <property type="entry name" value="Cation_efflux"/>
</dbReference>
<dbReference type="AlphaFoldDB" id="A0A1G4JMP2"/>
<keyword evidence="15" id="KW-1185">Reference proteome</keyword>
<organism evidence="14 15">
    <name type="scientific">Lachancea dasiensis</name>
    <dbReference type="NCBI Taxonomy" id="1072105"/>
    <lineage>
        <taxon>Eukaryota</taxon>
        <taxon>Fungi</taxon>
        <taxon>Dikarya</taxon>
        <taxon>Ascomycota</taxon>
        <taxon>Saccharomycotina</taxon>
        <taxon>Saccharomycetes</taxon>
        <taxon>Saccharomycetales</taxon>
        <taxon>Saccharomycetaceae</taxon>
        <taxon>Lachancea</taxon>
    </lineage>
</organism>
<dbReference type="GO" id="GO:0008324">
    <property type="term" value="F:monoatomic cation transmembrane transporter activity"/>
    <property type="evidence" value="ECO:0007669"/>
    <property type="project" value="InterPro"/>
</dbReference>
<dbReference type="GO" id="GO:0005739">
    <property type="term" value="C:mitochondrion"/>
    <property type="evidence" value="ECO:0007669"/>
    <property type="project" value="UniProtKB-ARBA"/>
</dbReference>
<comment type="subcellular location">
    <subcellularLocation>
        <location evidence="1">Membrane</location>
        <topology evidence="1">Multi-pass membrane protein</topology>
    </subcellularLocation>
</comment>
<dbReference type="InterPro" id="IPR050291">
    <property type="entry name" value="CDF_Transporter"/>
</dbReference>
<protein>
    <submittedName>
        <fullName evidence="14">LADA_0F12420g1_1</fullName>
    </submittedName>
</protein>
<name>A0A1G4JMP2_9SACH</name>
<dbReference type="PANTHER" id="PTHR43840:SF15">
    <property type="entry name" value="MITOCHONDRIAL METAL TRANSPORTER 1-RELATED"/>
    <property type="match status" value="1"/>
</dbReference>
<evidence type="ECO:0000313" key="15">
    <source>
        <dbReference type="Proteomes" id="UP000190274"/>
    </source>
</evidence>
<keyword evidence="7 12" id="KW-1133">Transmembrane helix</keyword>
<dbReference type="STRING" id="1266660.A0A1G4JMP2"/>
<dbReference type="InterPro" id="IPR058533">
    <property type="entry name" value="Cation_efflux_TM"/>
</dbReference>
<keyword evidence="3" id="KW-0408">Iron</keyword>
<dbReference type="GO" id="GO:0006826">
    <property type="term" value="P:iron ion transport"/>
    <property type="evidence" value="ECO:0007669"/>
    <property type="project" value="UniProtKB-KW"/>
</dbReference>
<evidence type="ECO:0000256" key="3">
    <source>
        <dbReference type="ARBA" id="ARBA00022434"/>
    </source>
</evidence>
<dbReference type="SUPFAM" id="SSF161111">
    <property type="entry name" value="Cation efflux protein transmembrane domain-like"/>
    <property type="match status" value="1"/>
</dbReference>
<dbReference type="GO" id="GO:0006879">
    <property type="term" value="P:intracellular iron ion homeostasis"/>
    <property type="evidence" value="ECO:0007669"/>
    <property type="project" value="UniProtKB-KW"/>
</dbReference>
<evidence type="ECO:0000256" key="4">
    <source>
        <dbReference type="ARBA" id="ARBA00022448"/>
    </source>
</evidence>
<evidence type="ECO:0000256" key="9">
    <source>
        <dbReference type="ARBA" id="ARBA00023136"/>
    </source>
</evidence>